<feature type="compositionally biased region" description="Basic and acidic residues" evidence="5">
    <location>
        <begin position="33"/>
        <end position="44"/>
    </location>
</feature>
<dbReference type="SUPFAM" id="SSF109709">
    <property type="entry name" value="KorB DNA-binding domain-like"/>
    <property type="match status" value="1"/>
</dbReference>
<dbReference type="SUPFAM" id="SSF110849">
    <property type="entry name" value="ParB/Sulfiredoxin"/>
    <property type="match status" value="1"/>
</dbReference>
<evidence type="ECO:0000313" key="7">
    <source>
        <dbReference type="EMBL" id="HIZ30654.1"/>
    </source>
</evidence>
<evidence type="ECO:0000256" key="4">
    <source>
        <dbReference type="ARBA" id="ARBA00023125"/>
    </source>
</evidence>
<evidence type="ECO:0000256" key="5">
    <source>
        <dbReference type="SAM" id="MobiDB-lite"/>
    </source>
</evidence>
<name>A0A9D2IZX8_9FIRM</name>
<keyword evidence="3" id="KW-0159">Chromosome partition</keyword>
<accession>A0A9D2IZX8</accession>
<evidence type="ECO:0000256" key="2">
    <source>
        <dbReference type="ARBA" id="ARBA00006295"/>
    </source>
</evidence>
<dbReference type="AlphaFoldDB" id="A0A9D2IZX8"/>
<evidence type="ECO:0000313" key="8">
    <source>
        <dbReference type="Proteomes" id="UP000824035"/>
    </source>
</evidence>
<dbReference type="InterPro" id="IPR041468">
    <property type="entry name" value="HTH_ParB/Spo0J"/>
</dbReference>
<evidence type="ECO:0000259" key="6">
    <source>
        <dbReference type="SMART" id="SM00470"/>
    </source>
</evidence>
<comment type="similarity">
    <text evidence="2">Belongs to the ParB family.</text>
</comment>
<dbReference type="FunFam" id="3.90.1530.30:FF:000001">
    <property type="entry name" value="Chromosome partitioning protein ParB"/>
    <property type="match status" value="1"/>
</dbReference>
<dbReference type="Pfam" id="PF17762">
    <property type="entry name" value="HTH_ParB"/>
    <property type="match status" value="1"/>
</dbReference>
<dbReference type="GO" id="GO:0009295">
    <property type="term" value="C:nucleoid"/>
    <property type="evidence" value="ECO:0007669"/>
    <property type="project" value="UniProtKB-SubCell"/>
</dbReference>
<dbReference type="FunFam" id="1.10.10.2830:FF:000001">
    <property type="entry name" value="Chromosome partitioning protein ParB"/>
    <property type="match status" value="1"/>
</dbReference>
<dbReference type="NCBIfam" id="TIGR00180">
    <property type="entry name" value="parB_part"/>
    <property type="match status" value="1"/>
</dbReference>
<dbReference type="GO" id="GO:0003677">
    <property type="term" value="F:DNA binding"/>
    <property type="evidence" value="ECO:0007669"/>
    <property type="project" value="UniProtKB-KW"/>
</dbReference>
<dbReference type="Proteomes" id="UP000824035">
    <property type="component" value="Unassembled WGS sequence"/>
</dbReference>
<dbReference type="InterPro" id="IPR004437">
    <property type="entry name" value="ParB/RepB/Spo0J"/>
</dbReference>
<evidence type="ECO:0000256" key="3">
    <source>
        <dbReference type="ARBA" id="ARBA00022829"/>
    </source>
</evidence>
<feature type="region of interest" description="Disordered" evidence="5">
    <location>
        <begin position="22"/>
        <end position="44"/>
    </location>
</feature>
<dbReference type="PANTHER" id="PTHR33375">
    <property type="entry name" value="CHROMOSOME-PARTITIONING PROTEIN PARB-RELATED"/>
    <property type="match status" value="1"/>
</dbReference>
<comment type="subcellular location">
    <subcellularLocation>
        <location evidence="1">Cytoplasm</location>
        <location evidence="1">Nucleoid</location>
    </subcellularLocation>
</comment>
<sequence length="289" mass="31457">MAVKKGGLGRGLESLFEDAARDVGGPVSTLPLREIEPDKDQPRKDFDEQALSELADSIARHGLLQPIAVRAAAGGAYKIIAGERRWRAARLAGLSEVPVVIKDVTDAEAMELALIENLQREDLDPVEEAMGYRQLMERCELTQEQTAQKIGKSRSAIANSLRLLNLPEDVLTFLKEGKLSTGHAKVLLGLPDAALQSQAAEAVVGQNLNVRQTEALCKKLVKPEKPAKPQPLRPALAGEVEYALRQVLGSEVKVDYKNGQGSLTVHFYSDEQLSAFANLLGGYNKEENK</sequence>
<keyword evidence="4" id="KW-0238">DNA-binding</keyword>
<dbReference type="Pfam" id="PF02195">
    <property type="entry name" value="ParB_N"/>
    <property type="match status" value="1"/>
</dbReference>
<dbReference type="InterPro" id="IPR003115">
    <property type="entry name" value="ParB_N"/>
</dbReference>
<dbReference type="GO" id="GO:0007059">
    <property type="term" value="P:chromosome segregation"/>
    <property type="evidence" value="ECO:0007669"/>
    <property type="project" value="UniProtKB-KW"/>
</dbReference>
<feature type="domain" description="ParB-like N-terminal" evidence="6">
    <location>
        <begin position="28"/>
        <end position="118"/>
    </location>
</feature>
<dbReference type="SMART" id="SM00470">
    <property type="entry name" value="ParB"/>
    <property type="match status" value="1"/>
</dbReference>
<dbReference type="InterPro" id="IPR036086">
    <property type="entry name" value="ParB/Sulfiredoxin_sf"/>
</dbReference>
<dbReference type="Gene3D" id="3.90.1530.30">
    <property type="match status" value="1"/>
</dbReference>
<dbReference type="GO" id="GO:0005694">
    <property type="term" value="C:chromosome"/>
    <property type="evidence" value="ECO:0007669"/>
    <property type="project" value="TreeGrafter"/>
</dbReference>
<comment type="caution">
    <text evidence="7">The sequence shown here is derived from an EMBL/GenBank/DDBJ whole genome shotgun (WGS) entry which is preliminary data.</text>
</comment>
<proteinExistence type="inferred from homology"/>
<evidence type="ECO:0000256" key="1">
    <source>
        <dbReference type="ARBA" id="ARBA00004453"/>
    </source>
</evidence>
<organism evidence="7 8">
    <name type="scientific">Candidatus Allofournierella merdipullorum</name>
    <dbReference type="NCBI Taxonomy" id="2838595"/>
    <lineage>
        <taxon>Bacteria</taxon>
        <taxon>Bacillati</taxon>
        <taxon>Bacillota</taxon>
        <taxon>Clostridia</taxon>
        <taxon>Eubacteriales</taxon>
        <taxon>Oscillospiraceae</taxon>
        <taxon>Allofournierella</taxon>
    </lineage>
</organism>
<reference evidence="7" key="2">
    <citation type="submission" date="2021-04" db="EMBL/GenBank/DDBJ databases">
        <authorList>
            <person name="Gilroy R."/>
        </authorList>
    </citation>
    <scope>NUCLEOTIDE SEQUENCE</scope>
    <source>
        <strain evidence="7">ChiGjej4B4-18154</strain>
    </source>
</reference>
<dbReference type="Gene3D" id="1.10.10.2830">
    <property type="match status" value="1"/>
</dbReference>
<dbReference type="CDD" id="cd16393">
    <property type="entry name" value="SPO0J_N"/>
    <property type="match status" value="1"/>
</dbReference>
<dbReference type="EMBL" id="DXBV01000048">
    <property type="protein sequence ID" value="HIZ30654.1"/>
    <property type="molecule type" value="Genomic_DNA"/>
</dbReference>
<reference evidence="7" key="1">
    <citation type="journal article" date="2021" name="PeerJ">
        <title>Extensive microbial diversity within the chicken gut microbiome revealed by metagenomics and culture.</title>
        <authorList>
            <person name="Gilroy R."/>
            <person name="Ravi A."/>
            <person name="Getino M."/>
            <person name="Pursley I."/>
            <person name="Horton D.L."/>
            <person name="Alikhan N.F."/>
            <person name="Baker D."/>
            <person name="Gharbi K."/>
            <person name="Hall N."/>
            <person name="Watson M."/>
            <person name="Adriaenssens E.M."/>
            <person name="Foster-Nyarko E."/>
            <person name="Jarju S."/>
            <person name="Secka A."/>
            <person name="Antonio M."/>
            <person name="Oren A."/>
            <person name="Chaudhuri R.R."/>
            <person name="La Ragione R."/>
            <person name="Hildebrand F."/>
            <person name="Pallen M.J."/>
        </authorList>
    </citation>
    <scope>NUCLEOTIDE SEQUENCE</scope>
    <source>
        <strain evidence="7">ChiGjej4B4-18154</strain>
    </source>
</reference>
<dbReference type="PANTHER" id="PTHR33375:SF1">
    <property type="entry name" value="CHROMOSOME-PARTITIONING PROTEIN PARB-RELATED"/>
    <property type="match status" value="1"/>
</dbReference>
<protein>
    <submittedName>
        <fullName evidence="7">ParB/RepB/Spo0J family partition protein</fullName>
    </submittedName>
</protein>
<dbReference type="InterPro" id="IPR050336">
    <property type="entry name" value="Chromosome_partition/occlusion"/>
</dbReference>
<gene>
    <name evidence="7" type="ORF">H9813_05395</name>
</gene>